<protein>
    <recommendedName>
        <fullName evidence="4">Cell wall galactomannoprotein</fullName>
    </recommendedName>
</protein>
<dbReference type="Proteomes" id="UP001220324">
    <property type="component" value="Unassembled WGS sequence"/>
</dbReference>
<evidence type="ECO:0000256" key="1">
    <source>
        <dbReference type="SAM" id="SignalP"/>
    </source>
</evidence>
<gene>
    <name evidence="2" type="ORF">N7494_008331</name>
</gene>
<reference evidence="2 3" key="1">
    <citation type="journal article" date="2023" name="IMA Fungus">
        <title>Comparative genomic study of the Penicillium genus elucidates a diverse pangenome and 15 lateral gene transfer events.</title>
        <authorList>
            <person name="Petersen C."/>
            <person name="Sorensen T."/>
            <person name="Nielsen M.R."/>
            <person name="Sondergaard T.E."/>
            <person name="Sorensen J.L."/>
            <person name="Fitzpatrick D.A."/>
            <person name="Frisvad J.C."/>
            <person name="Nielsen K.L."/>
        </authorList>
    </citation>
    <scope>NUCLEOTIDE SEQUENCE [LARGE SCALE GENOMIC DNA]</scope>
    <source>
        <strain evidence="2 3">IBT 35679</strain>
    </source>
</reference>
<sequence>MQFKLTFITALFAASAIAAPVASNAVSCSNAAVAALQGATKQVSDLNSNLSGTTTAASLASAIVTGLADDLSTLLNGIVLPCEATLTSQDQQDICDAATTFINTDKALVSTLSSKAGILSGHILTINVLAVINNLETATTNYLRPVINNMPVCGGTVQSELKVLESDINSAVAAF</sequence>
<feature type="signal peptide" evidence="1">
    <location>
        <begin position="1"/>
        <end position="18"/>
    </location>
</feature>
<comment type="caution">
    <text evidence="2">The sequence shown here is derived from an EMBL/GenBank/DDBJ whole genome shotgun (WGS) entry which is preliminary data.</text>
</comment>
<proteinExistence type="predicted"/>
<evidence type="ECO:0008006" key="4">
    <source>
        <dbReference type="Google" id="ProtNLM"/>
    </source>
</evidence>
<evidence type="ECO:0000313" key="2">
    <source>
        <dbReference type="EMBL" id="KAJ5538852.1"/>
    </source>
</evidence>
<dbReference type="AlphaFoldDB" id="A0AAD6CVV0"/>
<name>A0AAD6CVV0_9EURO</name>
<evidence type="ECO:0000313" key="3">
    <source>
        <dbReference type="Proteomes" id="UP001220324"/>
    </source>
</evidence>
<keyword evidence="1" id="KW-0732">Signal</keyword>
<keyword evidence="3" id="KW-1185">Reference proteome</keyword>
<dbReference type="EMBL" id="JAQIZZ010000006">
    <property type="protein sequence ID" value="KAJ5538852.1"/>
    <property type="molecule type" value="Genomic_DNA"/>
</dbReference>
<feature type="chain" id="PRO_5042286869" description="Cell wall galactomannoprotein" evidence="1">
    <location>
        <begin position="19"/>
        <end position="175"/>
    </location>
</feature>
<organism evidence="2 3">
    <name type="scientific">Penicillium frequentans</name>
    <dbReference type="NCBI Taxonomy" id="3151616"/>
    <lineage>
        <taxon>Eukaryota</taxon>
        <taxon>Fungi</taxon>
        <taxon>Dikarya</taxon>
        <taxon>Ascomycota</taxon>
        <taxon>Pezizomycotina</taxon>
        <taxon>Eurotiomycetes</taxon>
        <taxon>Eurotiomycetidae</taxon>
        <taxon>Eurotiales</taxon>
        <taxon>Aspergillaceae</taxon>
        <taxon>Penicillium</taxon>
    </lineage>
</organism>
<accession>A0AAD6CVV0</accession>